<dbReference type="AlphaFoldDB" id="R8B284"/>
<keyword evidence="2" id="KW-0812">Transmembrane</keyword>
<organism evidence="4 5">
    <name type="scientific">Marinobacter lipolyticus SM19</name>
    <dbReference type="NCBI Taxonomy" id="1318628"/>
    <lineage>
        <taxon>Bacteria</taxon>
        <taxon>Pseudomonadati</taxon>
        <taxon>Pseudomonadota</taxon>
        <taxon>Gammaproteobacteria</taxon>
        <taxon>Pseudomonadales</taxon>
        <taxon>Marinobacteraceae</taxon>
        <taxon>Marinobacter</taxon>
    </lineage>
</organism>
<name>R8B284_9GAMM</name>
<reference evidence="4 5" key="1">
    <citation type="journal article" date="2013" name="Genome Announc.">
        <title>Draft Genome Sequence of the Moderately Halophilic Bacterium Marinobacter lipolyticus Strain SM19.</title>
        <authorList>
            <person name="Papke R.T."/>
            <person name="de la Haba R.R."/>
            <person name="Infante-Dominguez C."/>
            <person name="Perez D."/>
            <person name="Sanchez-Porro C."/>
            <person name="Lapierre P."/>
            <person name="Ventosa A."/>
        </authorList>
    </citation>
    <scope>NUCLEOTIDE SEQUENCE [LARGE SCALE GENOMIC DNA]</scope>
    <source>
        <strain evidence="4 5">SM19</strain>
    </source>
</reference>
<evidence type="ECO:0000313" key="4">
    <source>
        <dbReference type="EMBL" id="EON92695.1"/>
    </source>
</evidence>
<accession>R8B284</accession>
<protein>
    <recommendedName>
        <fullName evidence="3">Type II secretion system protein GspB C-terminal domain-containing protein</fullName>
    </recommendedName>
</protein>
<dbReference type="PATRIC" id="fig|1318628.3.peg.1620"/>
<feature type="transmembrane region" description="Helical" evidence="2">
    <location>
        <begin position="40"/>
        <end position="60"/>
    </location>
</feature>
<feature type="compositionally biased region" description="Polar residues" evidence="1">
    <location>
        <begin position="90"/>
        <end position="99"/>
    </location>
</feature>
<dbReference type="OrthoDB" id="5432325at2"/>
<feature type="region of interest" description="Disordered" evidence="1">
    <location>
        <begin position="85"/>
        <end position="120"/>
    </location>
</feature>
<dbReference type="InterPro" id="IPR032389">
    <property type="entry name" value="GspB_C"/>
</dbReference>
<proteinExistence type="predicted"/>
<dbReference type="STRING" id="1318628.MARLIPOL_08079"/>
<comment type="caution">
    <text evidence="4">The sequence shown here is derived from an EMBL/GenBank/DDBJ whole genome shotgun (WGS) entry which is preliminary data.</text>
</comment>
<dbReference type="HOGENOM" id="CLU_084180_0_0_6"/>
<dbReference type="Proteomes" id="UP000016540">
    <property type="component" value="Unassembled WGS sequence"/>
</dbReference>
<keyword evidence="5" id="KW-1185">Reference proteome</keyword>
<dbReference type="GO" id="GO:0015627">
    <property type="term" value="C:type II protein secretion system complex"/>
    <property type="evidence" value="ECO:0007669"/>
    <property type="project" value="InterPro"/>
</dbReference>
<dbReference type="RefSeq" id="WP_012137619.1">
    <property type="nucleotide sequence ID" value="NZ_KE007317.1"/>
</dbReference>
<evidence type="ECO:0000256" key="2">
    <source>
        <dbReference type="SAM" id="Phobius"/>
    </source>
</evidence>
<dbReference type="eggNOG" id="ENOG5033B0D">
    <property type="taxonomic scope" value="Bacteria"/>
</dbReference>
<gene>
    <name evidence="4" type="ORF">MARLIPOL_08079</name>
</gene>
<dbReference type="EMBL" id="ASAD01000010">
    <property type="protein sequence ID" value="EON92695.1"/>
    <property type="molecule type" value="Genomic_DNA"/>
</dbReference>
<evidence type="ECO:0000256" key="1">
    <source>
        <dbReference type="SAM" id="MobiDB-lite"/>
    </source>
</evidence>
<dbReference type="Pfam" id="PF16537">
    <property type="entry name" value="T2SSB"/>
    <property type="match status" value="1"/>
</dbReference>
<feature type="domain" description="Type II secretion system protein GspB C-terminal" evidence="3">
    <location>
        <begin position="176"/>
        <end position="232"/>
    </location>
</feature>
<evidence type="ECO:0000313" key="5">
    <source>
        <dbReference type="Proteomes" id="UP000016540"/>
    </source>
</evidence>
<sequence length="242" mass="26783">MSYILDALRKSEAERRQGKVPDLGQQVQLIHKPRKKSVSAAFWVAIALIINAAVLVVIFWPRSMTVVGNETDVPVADQNVEVIEPETPAESMQSGSEAQTPDRAPETDTAETLPVPSVDEPVDAIAESGEAEPRLRPTVIVPNRTVVDSVPAQPDQEMSGRVPHLVELPLPFQKSIPDLIFNSHIYSSEPTARRVMINNQYMRAGDSFSGIRVERITEEGVVLSKNGRQFRVGVVRDWMSPR</sequence>
<keyword evidence="2" id="KW-0472">Membrane</keyword>
<keyword evidence="2" id="KW-1133">Transmembrane helix</keyword>
<evidence type="ECO:0000259" key="3">
    <source>
        <dbReference type="Pfam" id="PF16537"/>
    </source>
</evidence>